<keyword evidence="4 7" id="KW-0067">ATP-binding</keyword>
<feature type="binding site" evidence="7">
    <location>
        <position position="486"/>
    </location>
    <ligand>
        <name>L-aspartate</name>
        <dbReference type="ChEBI" id="CHEBI:29991"/>
    </ligand>
</feature>
<protein>
    <recommendedName>
        <fullName evidence="7">Aspartate--tRNA ligase</fullName>
        <ecNumber evidence="7">6.1.1.12</ecNumber>
    </recommendedName>
    <alternativeName>
        <fullName evidence="7">Aspartyl-tRNA synthetase</fullName>
        <shortName evidence="7">AspRS</shortName>
    </alternativeName>
</protein>
<feature type="binding site" evidence="7">
    <location>
        <position position="445"/>
    </location>
    <ligand>
        <name>L-aspartate</name>
        <dbReference type="ChEBI" id="CHEBI:29991"/>
    </ligand>
</feature>
<gene>
    <name evidence="7" type="primary">aspS</name>
    <name evidence="9" type="ORF">LPB144_11335</name>
</gene>
<dbReference type="HAMAP" id="MF_00044">
    <property type="entry name" value="Asp_tRNA_synth_type1"/>
    <property type="match status" value="1"/>
</dbReference>
<keyword evidence="2 7" id="KW-0436">Ligase</keyword>
<dbReference type="GO" id="GO:0005524">
    <property type="term" value="F:ATP binding"/>
    <property type="evidence" value="ECO:0007669"/>
    <property type="project" value="UniProtKB-UniRule"/>
</dbReference>
<keyword evidence="6 7" id="KW-0030">Aminoacyl-tRNA synthetase</keyword>
<dbReference type="InterPro" id="IPR006195">
    <property type="entry name" value="aa-tRNA-synth_II"/>
</dbReference>
<dbReference type="KEGG" id="grl:LPB144_11335"/>
<evidence type="ECO:0000256" key="7">
    <source>
        <dbReference type="HAMAP-Rule" id="MF_00044"/>
    </source>
</evidence>
<organism evidence="9 10">
    <name type="scientific">Christiangramia salexigens</name>
    <dbReference type="NCBI Taxonomy" id="1913577"/>
    <lineage>
        <taxon>Bacteria</taxon>
        <taxon>Pseudomonadati</taxon>
        <taxon>Bacteroidota</taxon>
        <taxon>Flavobacteriia</taxon>
        <taxon>Flavobacteriales</taxon>
        <taxon>Flavobacteriaceae</taxon>
        <taxon>Christiangramia</taxon>
    </lineage>
</organism>
<comment type="function">
    <text evidence="7">Catalyzes the attachment of L-aspartate to tRNA(Asp) in a two-step reaction: L-aspartate is first activated by ATP to form Asp-AMP and then transferred to the acceptor end of tRNA(Asp).</text>
</comment>
<evidence type="ECO:0000256" key="1">
    <source>
        <dbReference type="ARBA" id="ARBA00006303"/>
    </source>
</evidence>
<feature type="binding site" evidence="7">
    <location>
        <begin position="220"/>
        <end position="222"/>
    </location>
    <ligand>
        <name>ATP</name>
        <dbReference type="ChEBI" id="CHEBI:30616"/>
    </ligand>
</feature>
<evidence type="ECO:0000313" key="10">
    <source>
        <dbReference type="Proteomes" id="UP000182510"/>
    </source>
</evidence>
<dbReference type="Pfam" id="PF01336">
    <property type="entry name" value="tRNA_anti-codon"/>
    <property type="match status" value="1"/>
</dbReference>
<dbReference type="NCBIfam" id="TIGR00459">
    <property type="entry name" value="aspS_bact"/>
    <property type="match status" value="1"/>
</dbReference>
<dbReference type="NCBIfam" id="NF001750">
    <property type="entry name" value="PRK00476.1"/>
    <property type="match status" value="1"/>
</dbReference>
<dbReference type="STRING" id="1913577.LPB144_11335"/>
<dbReference type="Pfam" id="PF02938">
    <property type="entry name" value="GAD"/>
    <property type="match status" value="1"/>
</dbReference>
<comment type="caution">
    <text evidence="7">Lacks conserved residue(s) required for the propagation of feature annotation.</text>
</comment>
<keyword evidence="3 7" id="KW-0547">Nucleotide-binding</keyword>
<dbReference type="GO" id="GO:0006422">
    <property type="term" value="P:aspartyl-tRNA aminoacylation"/>
    <property type="evidence" value="ECO:0007669"/>
    <property type="project" value="UniProtKB-UniRule"/>
</dbReference>
<keyword evidence="5 7" id="KW-0648">Protein biosynthesis</keyword>
<evidence type="ECO:0000256" key="6">
    <source>
        <dbReference type="ARBA" id="ARBA00023146"/>
    </source>
</evidence>
<dbReference type="Gene3D" id="2.40.50.140">
    <property type="entry name" value="Nucleic acid-binding proteins"/>
    <property type="match status" value="1"/>
</dbReference>
<dbReference type="RefSeq" id="WP_072553656.1">
    <property type="nucleotide sequence ID" value="NZ_CP018153.1"/>
</dbReference>
<dbReference type="GO" id="GO:0004815">
    <property type="term" value="F:aspartate-tRNA ligase activity"/>
    <property type="evidence" value="ECO:0007669"/>
    <property type="project" value="UniProtKB-UniRule"/>
</dbReference>
<dbReference type="Gene3D" id="3.30.930.10">
    <property type="entry name" value="Bira Bifunctional Protein, Domain 2"/>
    <property type="match status" value="1"/>
</dbReference>
<dbReference type="InterPro" id="IPR004364">
    <property type="entry name" value="Aa-tRNA-synt_II"/>
</dbReference>
<evidence type="ECO:0000259" key="8">
    <source>
        <dbReference type="PROSITE" id="PS50862"/>
    </source>
</evidence>
<dbReference type="Proteomes" id="UP000182510">
    <property type="component" value="Chromosome"/>
</dbReference>
<dbReference type="InterPro" id="IPR045864">
    <property type="entry name" value="aa-tRNA-synth_II/BPL/LPL"/>
</dbReference>
<dbReference type="EMBL" id="CP018153">
    <property type="protein sequence ID" value="APG60967.1"/>
    <property type="molecule type" value="Genomic_DNA"/>
</dbReference>
<feature type="binding site" evidence="7">
    <location>
        <position position="174"/>
    </location>
    <ligand>
        <name>L-aspartate</name>
        <dbReference type="ChEBI" id="CHEBI:29991"/>
    </ligand>
</feature>
<dbReference type="PANTHER" id="PTHR22594:SF5">
    <property type="entry name" value="ASPARTATE--TRNA LIGASE, MITOCHONDRIAL"/>
    <property type="match status" value="1"/>
</dbReference>
<dbReference type="InterPro" id="IPR002312">
    <property type="entry name" value="Asp/Asn-tRNA-synth_IIb"/>
</dbReference>
<evidence type="ECO:0000256" key="5">
    <source>
        <dbReference type="ARBA" id="ARBA00022917"/>
    </source>
</evidence>
<dbReference type="SUPFAM" id="SSF50249">
    <property type="entry name" value="Nucleic acid-binding proteins"/>
    <property type="match status" value="1"/>
</dbReference>
<comment type="catalytic activity">
    <reaction evidence="7">
        <text>tRNA(Asp) + L-aspartate + ATP = L-aspartyl-tRNA(Asp) + AMP + diphosphate</text>
        <dbReference type="Rhea" id="RHEA:19649"/>
        <dbReference type="Rhea" id="RHEA-COMP:9660"/>
        <dbReference type="Rhea" id="RHEA-COMP:9678"/>
        <dbReference type="ChEBI" id="CHEBI:29991"/>
        <dbReference type="ChEBI" id="CHEBI:30616"/>
        <dbReference type="ChEBI" id="CHEBI:33019"/>
        <dbReference type="ChEBI" id="CHEBI:78442"/>
        <dbReference type="ChEBI" id="CHEBI:78516"/>
        <dbReference type="ChEBI" id="CHEBI:456215"/>
        <dbReference type="EC" id="6.1.1.12"/>
    </reaction>
</comment>
<reference evidence="9 10" key="1">
    <citation type="submission" date="2016-11" db="EMBL/GenBank/DDBJ databases">
        <title>Gramella sp. LPB0144 isolated from marine environment.</title>
        <authorList>
            <person name="Kim E."/>
            <person name="Yi H."/>
        </authorList>
    </citation>
    <scope>NUCLEOTIDE SEQUENCE [LARGE SCALE GENOMIC DNA]</scope>
    <source>
        <strain evidence="9 10">LPB0144</strain>
    </source>
</reference>
<dbReference type="Pfam" id="PF00152">
    <property type="entry name" value="tRNA-synt_2"/>
    <property type="match status" value="1"/>
</dbReference>
<feature type="binding site" evidence="7">
    <location>
        <position position="479"/>
    </location>
    <ligand>
        <name>ATP</name>
        <dbReference type="ChEBI" id="CHEBI:30616"/>
    </ligand>
</feature>
<sequence length="582" mass="66438">MYRSHTCGELNASQIGNNVTLSGWVQKVRNKGFMIWVDLRDRYGLTQLIFDEERSSKELMDKAGSLAREFVIQIEGKVIERESKNPNIPTGEIEVLVEDLKILNSSKTPPFTIEDETDGGEDLRMKYRYLDIRRNPVKNKLIFRSKVAMQIRNYLSQQDFIEVETPYLIKSTPEGARDFVVPSRMNEGQFYALPQSPQTFKQLLMVGGMDKYFQIVKCFRDEDLRADRQPEFTQIDCEMAFVDQEDILNIFEGLTRHLLKEVKGVDVNEFPRMTYDDAMRKYGNDKPDIRFGMEFAELNELAQHKGFNVFDQQELVVGIAVPGAASFTRKEIDKLIDWVKRPQVGANGLVWAKYNEDGSLKSSVDKFYSQEDLKAWAEATGAKPGDLILVMAGHANKTRTQLSSLRMHLGNELGLRKSDEFAPLWVVDFPLLEWDEETERFHAMHHPFTSPKKEDFALLETEPGKVRANAYDLVLNGNEIGGGSIRIHDKETQSQMFKYLGFTPEEAREQFGFLMDAFQYGAPPHGGIAFGFDRLVAILGGQESIRDFIAFPKNNAGRDVMIDAPAKLDNAQLDELHLKLKL</sequence>
<evidence type="ECO:0000313" key="9">
    <source>
        <dbReference type="EMBL" id="APG60967.1"/>
    </source>
</evidence>
<comment type="subcellular location">
    <subcellularLocation>
        <location evidence="7">Cytoplasm</location>
    </subcellularLocation>
</comment>
<feature type="binding site" evidence="7">
    <location>
        <position position="229"/>
    </location>
    <ligand>
        <name>ATP</name>
        <dbReference type="ChEBI" id="CHEBI:30616"/>
    </ligand>
</feature>
<dbReference type="InterPro" id="IPR004524">
    <property type="entry name" value="Asp-tRNA-ligase_1"/>
</dbReference>
<name>A0A1L3J758_9FLAO</name>
<dbReference type="AlphaFoldDB" id="A0A1L3J758"/>
<dbReference type="PRINTS" id="PR01042">
    <property type="entry name" value="TRNASYNTHASP"/>
</dbReference>
<dbReference type="PROSITE" id="PS50862">
    <property type="entry name" value="AA_TRNA_LIGASE_II"/>
    <property type="match status" value="1"/>
</dbReference>
<dbReference type="SUPFAM" id="SSF55681">
    <property type="entry name" value="Class II aaRS and biotin synthetases"/>
    <property type="match status" value="1"/>
</dbReference>
<feature type="domain" description="Aminoacyl-transfer RNA synthetases class-II family profile" evidence="8">
    <location>
        <begin position="144"/>
        <end position="552"/>
    </location>
</feature>
<feature type="region of interest" description="Aspartate" evidence="7">
    <location>
        <begin position="198"/>
        <end position="201"/>
    </location>
</feature>
<comment type="subunit">
    <text evidence="7">Homodimer.</text>
</comment>
<dbReference type="Gene3D" id="3.30.1360.30">
    <property type="entry name" value="GAD-like domain"/>
    <property type="match status" value="1"/>
</dbReference>
<feature type="binding site" evidence="7">
    <location>
        <begin position="531"/>
        <end position="534"/>
    </location>
    <ligand>
        <name>ATP</name>
        <dbReference type="ChEBI" id="CHEBI:30616"/>
    </ligand>
</feature>
<accession>A0A1L3J758</accession>
<dbReference type="InterPro" id="IPR004115">
    <property type="entry name" value="GAD-like_sf"/>
</dbReference>
<dbReference type="EC" id="6.1.1.12" evidence="7"/>
<comment type="similarity">
    <text evidence="1 7">Belongs to the class-II aminoacyl-tRNA synthetase family. Type 1 subfamily.</text>
</comment>
<dbReference type="CDD" id="cd04317">
    <property type="entry name" value="EcAspRS_like_N"/>
    <property type="match status" value="1"/>
</dbReference>
<dbReference type="InterPro" id="IPR047089">
    <property type="entry name" value="Asp-tRNA-ligase_1_N"/>
</dbReference>
<dbReference type="PANTHER" id="PTHR22594">
    <property type="entry name" value="ASPARTYL/LYSYL-TRNA SYNTHETASE"/>
    <property type="match status" value="1"/>
</dbReference>
<evidence type="ECO:0000256" key="4">
    <source>
        <dbReference type="ARBA" id="ARBA00022840"/>
    </source>
</evidence>
<dbReference type="CDD" id="cd00777">
    <property type="entry name" value="AspRS_core"/>
    <property type="match status" value="1"/>
</dbReference>
<dbReference type="InterPro" id="IPR004365">
    <property type="entry name" value="NA-bd_OB_tRNA"/>
</dbReference>
<keyword evidence="10" id="KW-1185">Reference proteome</keyword>
<evidence type="ECO:0000256" key="2">
    <source>
        <dbReference type="ARBA" id="ARBA00022598"/>
    </source>
</evidence>
<keyword evidence="7" id="KW-0963">Cytoplasm</keyword>
<evidence type="ECO:0000256" key="3">
    <source>
        <dbReference type="ARBA" id="ARBA00022741"/>
    </source>
</evidence>
<dbReference type="InterPro" id="IPR029351">
    <property type="entry name" value="GAD_dom"/>
</dbReference>
<dbReference type="InterPro" id="IPR012340">
    <property type="entry name" value="NA-bd_OB-fold"/>
</dbReference>
<dbReference type="GO" id="GO:0005737">
    <property type="term" value="C:cytoplasm"/>
    <property type="evidence" value="ECO:0007669"/>
    <property type="project" value="UniProtKB-SubCell"/>
</dbReference>
<dbReference type="OrthoDB" id="9802326at2"/>
<dbReference type="InterPro" id="IPR047090">
    <property type="entry name" value="AspRS_core"/>
</dbReference>
<dbReference type="SUPFAM" id="SSF55261">
    <property type="entry name" value="GAD domain-like"/>
    <property type="match status" value="1"/>
</dbReference>
<dbReference type="GO" id="GO:0003676">
    <property type="term" value="F:nucleic acid binding"/>
    <property type="evidence" value="ECO:0007669"/>
    <property type="project" value="InterPro"/>
</dbReference>
<proteinExistence type="inferred from homology"/>
<feature type="binding site" evidence="7">
    <location>
        <position position="220"/>
    </location>
    <ligand>
        <name>L-aspartate</name>
        <dbReference type="ChEBI" id="CHEBI:29991"/>
    </ligand>
</feature>